<evidence type="ECO:0000256" key="1">
    <source>
        <dbReference type="SAM" id="Phobius"/>
    </source>
</evidence>
<feature type="transmembrane region" description="Helical" evidence="1">
    <location>
        <begin position="42"/>
        <end position="61"/>
    </location>
</feature>
<dbReference type="Gene3D" id="2.120.10.30">
    <property type="entry name" value="TolB, C-terminal domain"/>
    <property type="match status" value="1"/>
</dbReference>
<reference evidence="2 3" key="1">
    <citation type="submission" date="2021-01" db="EMBL/GenBank/DDBJ databases">
        <title>Whole genome shotgun sequence of Actinoplanes durhamensis NBRC 14914.</title>
        <authorList>
            <person name="Komaki H."/>
            <person name="Tamura T."/>
        </authorList>
    </citation>
    <scope>NUCLEOTIDE SEQUENCE [LARGE SCALE GENOMIC DNA]</scope>
    <source>
        <strain evidence="2 3">NBRC 14914</strain>
    </source>
</reference>
<keyword evidence="3" id="KW-1185">Reference proteome</keyword>
<organism evidence="2 3">
    <name type="scientific">Paractinoplanes durhamensis</name>
    <dbReference type="NCBI Taxonomy" id="113563"/>
    <lineage>
        <taxon>Bacteria</taxon>
        <taxon>Bacillati</taxon>
        <taxon>Actinomycetota</taxon>
        <taxon>Actinomycetes</taxon>
        <taxon>Micromonosporales</taxon>
        <taxon>Micromonosporaceae</taxon>
        <taxon>Paractinoplanes</taxon>
    </lineage>
</organism>
<keyword evidence="1" id="KW-0472">Membrane</keyword>
<comment type="caution">
    <text evidence="2">The sequence shown here is derived from an EMBL/GenBank/DDBJ whole genome shotgun (WGS) entry which is preliminary data.</text>
</comment>
<keyword evidence="1" id="KW-1133">Transmembrane helix</keyword>
<dbReference type="EMBL" id="BOML01000056">
    <property type="protein sequence ID" value="GIE05346.1"/>
    <property type="molecule type" value="Genomic_DNA"/>
</dbReference>
<keyword evidence="1" id="KW-0812">Transmembrane</keyword>
<dbReference type="SUPFAM" id="SSF82171">
    <property type="entry name" value="DPP6 N-terminal domain-like"/>
    <property type="match status" value="1"/>
</dbReference>
<protein>
    <recommendedName>
        <fullName evidence="4">WD40 repeat domain-containing protein</fullName>
    </recommendedName>
</protein>
<evidence type="ECO:0008006" key="4">
    <source>
        <dbReference type="Google" id="ProtNLM"/>
    </source>
</evidence>
<name>A0ABQ3Z6E7_9ACTN</name>
<sequence length="363" mass="38301">MNHIEDTLRDAVRELADDAPRTYGLADVARQRGRRLRRRRRVALVTGAAALVAATITPYAVVHRAAPPAPVAPSPPVPTVSAIPGQWWTSPYRLPGGAVVTALSKVDVGLVDAPVRKTVQDGNVLLDPATGHYVVLPSAYYTVYGSPRGGHALALNGEGGSGVVDAVGGRGIWMDLSPMGPQWSSDGTKILLTGLTGFSIMDAATGKITDHPIGDFACPDECFFTWLPGEREVAIARRDPGVAHDEAKRDPVKDIAVFSVSTGKPTRTVPVAGAPIGPDAWSADGRLVLTYDPAAHSKPIRIADVGTGRILGQIPGTPHFLPDGRILSLSEGKATLYDRNGKALEAQTLPADFKNREISLGTS</sequence>
<dbReference type="RefSeq" id="WP_203733345.1">
    <property type="nucleotide sequence ID" value="NZ_BAAATX010000018.1"/>
</dbReference>
<evidence type="ECO:0000313" key="3">
    <source>
        <dbReference type="Proteomes" id="UP000637628"/>
    </source>
</evidence>
<gene>
    <name evidence="2" type="ORF">Adu01nite_66960</name>
</gene>
<evidence type="ECO:0000313" key="2">
    <source>
        <dbReference type="EMBL" id="GIE05346.1"/>
    </source>
</evidence>
<dbReference type="Proteomes" id="UP000637628">
    <property type="component" value="Unassembled WGS sequence"/>
</dbReference>
<proteinExistence type="predicted"/>
<dbReference type="InterPro" id="IPR011042">
    <property type="entry name" value="6-blade_b-propeller_TolB-like"/>
</dbReference>
<accession>A0ABQ3Z6E7</accession>